<keyword evidence="2" id="KW-1185">Reference proteome</keyword>
<dbReference type="VEuPathDB" id="TriTrypDB:ADEAN_000510600"/>
<proteinExistence type="predicted"/>
<evidence type="ECO:0000313" key="1">
    <source>
        <dbReference type="EMBL" id="CAD2217627.1"/>
    </source>
</evidence>
<dbReference type="PANTHER" id="PTHR38827:SF3">
    <property type="match status" value="1"/>
</dbReference>
<organism evidence="1 2">
    <name type="scientific">Angomonas deanei</name>
    <dbReference type="NCBI Taxonomy" id="59799"/>
    <lineage>
        <taxon>Eukaryota</taxon>
        <taxon>Discoba</taxon>
        <taxon>Euglenozoa</taxon>
        <taxon>Kinetoplastea</taxon>
        <taxon>Metakinetoplastina</taxon>
        <taxon>Trypanosomatida</taxon>
        <taxon>Trypanosomatidae</taxon>
        <taxon>Strigomonadinae</taxon>
        <taxon>Angomonas</taxon>
    </lineage>
</organism>
<protein>
    <submittedName>
        <fullName evidence="1">Uncharacterized protein</fullName>
    </submittedName>
</protein>
<accession>S9WKK3</accession>
<gene>
    <name evidence="1" type="ORF">ADEAN_000510600</name>
</gene>
<evidence type="ECO:0000313" key="2">
    <source>
        <dbReference type="Proteomes" id="UP000515908"/>
    </source>
</evidence>
<dbReference type="PANTHER" id="PTHR38827">
    <property type="entry name" value="T. BRUCEI SPP.-SPECIFIC PROTEIN-RELATED"/>
    <property type="match status" value="1"/>
</dbReference>
<reference evidence="1 2" key="1">
    <citation type="submission" date="2020-08" db="EMBL/GenBank/DDBJ databases">
        <authorList>
            <person name="Newling K."/>
            <person name="Davey J."/>
            <person name="Forrester S."/>
        </authorList>
    </citation>
    <scope>NUCLEOTIDE SEQUENCE [LARGE SCALE GENOMIC DNA]</scope>
    <source>
        <strain evidence="2">Crithidia deanei Carvalho (ATCC PRA-265)</strain>
    </source>
</reference>
<sequence length="100" mass="10311">MYAKLGISTPKQAARLLPSMVQLTPSLERSVSGCVGGLLVSSVSGLAVAPTDIAVPPNLLTALGISGQALLSILNMNPILIRMISDTMCTYSVILPTSSI</sequence>
<dbReference type="EMBL" id="LR877153">
    <property type="protein sequence ID" value="CAD2217627.1"/>
    <property type="molecule type" value="Genomic_DNA"/>
</dbReference>
<name>S9WKK3_9TRYP</name>
<dbReference type="OrthoDB" id="271266at2759"/>
<dbReference type="Proteomes" id="UP000515908">
    <property type="component" value="Chromosome 09"/>
</dbReference>
<dbReference type="AlphaFoldDB" id="S9WKK3"/>